<dbReference type="Proteomes" id="UP000627521">
    <property type="component" value="Unassembled WGS sequence"/>
</dbReference>
<evidence type="ECO:0000313" key="1">
    <source>
        <dbReference type="EMBL" id="MBD3861814.1"/>
    </source>
</evidence>
<reference evidence="1 2" key="1">
    <citation type="submission" date="2020-09" db="EMBL/GenBank/DDBJ databases">
        <title>Bacillus nautilus sp. nov., Chryseoglobus crepusculi sp. nov, and Psychrobacter noctis sp. nov., isolated from deep-sea sponges from the equatorial Atlantic.</title>
        <authorList>
            <person name="Stennett H.L."/>
            <person name="Williams S.E."/>
        </authorList>
    </citation>
    <scope>NUCLEOTIDE SEQUENCE [LARGE SCALE GENOMIC DNA]</scope>
    <source>
        <strain evidence="1 2">28M-24</strain>
    </source>
</reference>
<dbReference type="SUPFAM" id="SSF53254">
    <property type="entry name" value="Phosphoglycerate mutase-like"/>
    <property type="match status" value="1"/>
</dbReference>
<keyword evidence="2" id="KW-1185">Reference proteome</keyword>
<dbReference type="Gene3D" id="3.40.50.1240">
    <property type="entry name" value="Phosphoglycerate mutase-like"/>
    <property type="match status" value="1"/>
</dbReference>
<dbReference type="InterPro" id="IPR013078">
    <property type="entry name" value="His_Pase_superF_clade-1"/>
</dbReference>
<sequence length="162" mass="18496">MSKIIQFIRHAKSSWQFNVTDHDRPLKKRGVKDAKLVSNHLKTNFLKPNLILSSTANRAKSTAMLFVDNLKLKNIHFEQKKALYDFSGDSVLEVIKNCDDTVDVLMIFGHNYALTNLCNSLGNTTIDNVTTSGFIQLEFEQNSWKNIKKGKTTKIVFPKHLK</sequence>
<dbReference type="PANTHER" id="PTHR47623">
    <property type="entry name" value="OS09G0287300 PROTEIN"/>
    <property type="match status" value="1"/>
</dbReference>
<organism evidence="1 2">
    <name type="scientific">Olleya marilimosa</name>
    <dbReference type="NCBI Taxonomy" id="272164"/>
    <lineage>
        <taxon>Bacteria</taxon>
        <taxon>Pseudomonadati</taxon>
        <taxon>Bacteroidota</taxon>
        <taxon>Flavobacteriia</taxon>
        <taxon>Flavobacteriales</taxon>
        <taxon>Flavobacteriaceae</taxon>
    </lineage>
</organism>
<comment type="caution">
    <text evidence="1">The sequence shown here is derived from an EMBL/GenBank/DDBJ whole genome shotgun (WGS) entry which is preliminary data.</text>
</comment>
<dbReference type="PANTHER" id="PTHR47623:SF1">
    <property type="entry name" value="OS09G0287300 PROTEIN"/>
    <property type="match status" value="1"/>
</dbReference>
<gene>
    <name evidence="1" type="ORF">IEG06_00010</name>
</gene>
<dbReference type="RefSeq" id="WP_191098567.1">
    <property type="nucleotide sequence ID" value="NZ_JACXXF010000001.1"/>
</dbReference>
<dbReference type="InterPro" id="IPR029033">
    <property type="entry name" value="His_PPase_superfam"/>
</dbReference>
<dbReference type="EMBL" id="JACXXH010000001">
    <property type="protein sequence ID" value="MBD3861814.1"/>
    <property type="molecule type" value="Genomic_DNA"/>
</dbReference>
<proteinExistence type="predicted"/>
<evidence type="ECO:0000313" key="2">
    <source>
        <dbReference type="Proteomes" id="UP000627521"/>
    </source>
</evidence>
<protein>
    <submittedName>
        <fullName evidence="1">Histidine phosphatase family protein</fullName>
    </submittedName>
</protein>
<name>A0ABR8LNJ2_9FLAO</name>
<accession>A0ABR8LNJ2</accession>
<dbReference type="Pfam" id="PF00300">
    <property type="entry name" value="His_Phos_1"/>
    <property type="match status" value="1"/>
</dbReference>
<dbReference type="CDD" id="cd07040">
    <property type="entry name" value="HP"/>
    <property type="match status" value="1"/>
</dbReference>